<name>A0ABW7FZJ8_9BURK</name>
<dbReference type="InterPro" id="IPR016153">
    <property type="entry name" value="Heat_shock_Hsp33_N"/>
</dbReference>
<sequence>MSELHKFLFEGLPVRGMLVRLEQSWHELLSRRSAGKEFPPEVRELLGQMSAASTLMQANIKFKGSLLLQMAGDGPLKLAVAEVQPDLSFRATATLVGAVVPGSDLTALINPHGQGRCAITLDPQDRLPGQQPYQGIVPLRSDEGQPLTDIASALEHYMLKSEQLETRLVLAANDSVAAGLLIQRIPLQGEGNLEGLGLSEAEQIERLDAFNRISMLAATLKPEELLGLAPQEVLRRLFWQEQVRVFEPQQPRFACSCSRQRVSRMIQGLGEQEATEVVAEQGAVEVGCEFCGATYRFDAVDVAALFTATPGAAQHETPQ</sequence>
<dbReference type="CDD" id="cd00498">
    <property type="entry name" value="Hsp33"/>
    <property type="match status" value="1"/>
</dbReference>
<evidence type="ECO:0000313" key="6">
    <source>
        <dbReference type="EMBL" id="MFG6449665.1"/>
    </source>
</evidence>
<dbReference type="PIRSF" id="PIRSF005261">
    <property type="entry name" value="Heat_shock_Hsp33"/>
    <property type="match status" value="1"/>
</dbReference>
<dbReference type="Gene3D" id="1.10.287.480">
    <property type="entry name" value="helix hairpin bin"/>
    <property type="match status" value="1"/>
</dbReference>
<dbReference type="SUPFAM" id="SSF118352">
    <property type="entry name" value="HSP33 redox switch-like"/>
    <property type="match status" value="1"/>
</dbReference>
<dbReference type="PANTHER" id="PTHR30111">
    <property type="entry name" value="33 KDA CHAPERONIN"/>
    <property type="match status" value="1"/>
</dbReference>
<dbReference type="SUPFAM" id="SSF64397">
    <property type="entry name" value="Hsp33 domain"/>
    <property type="match status" value="1"/>
</dbReference>
<dbReference type="Proteomes" id="UP001606099">
    <property type="component" value="Unassembled WGS sequence"/>
</dbReference>
<evidence type="ECO:0000256" key="3">
    <source>
        <dbReference type="ARBA" id="ARBA00023157"/>
    </source>
</evidence>
<keyword evidence="5" id="KW-0676">Redox-active center</keyword>
<dbReference type="EMBL" id="JBIGHZ010000006">
    <property type="protein sequence ID" value="MFG6449665.1"/>
    <property type="molecule type" value="Genomic_DNA"/>
</dbReference>
<proteinExistence type="predicted"/>
<dbReference type="Pfam" id="PF01430">
    <property type="entry name" value="HSP33"/>
    <property type="match status" value="1"/>
</dbReference>
<dbReference type="Gene3D" id="3.55.30.10">
    <property type="entry name" value="Hsp33 domain"/>
    <property type="match status" value="1"/>
</dbReference>
<dbReference type="Gene3D" id="3.90.1280.10">
    <property type="entry name" value="HSP33 redox switch-like"/>
    <property type="match status" value="1"/>
</dbReference>
<keyword evidence="2" id="KW-0862">Zinc</keyword>
<evidence type="ECO:0000256" key="4">
    <source>
        <dbReference type="ARBA" id="ARBA00023186"/>
    </source>
</evidence>
<keyword evidence="7" id="KW-1185">Reference proteome</keyword>
<dbReference type="PANTHER" id="PTHR30111:SF1">
    <property type="entry name" value="33 KDA CHAPERONIN"/>
    <property type="match status" value="1"/>
</dbReference>
<gene>
    <name evidence="6" type="ORF">ACG0Z6_15680</name>
</gene>
<dbReference type="InterPro" id="IPR000397">
    <property type="entry name" value="Heat_shock_Hsp33"/>
</dbReference>
<dbReference type="RefSeq" id="WP_394463104.1">
    <property type="nucleotide sequence ID" value="NZ_JBIGHZ010000006.1"/>
</dbReference>
<evidence type="ECO:0000313" key="7">
    <source>
        <dbReference type="Proteomes" id="UP001606099"/>
    </source>
</evidence>
<organism evidence="6 7">
    <name type="scientific">Roseateles rivi</name>
    <dbReference type="NCBI Taxonomy" id="3299028"/>
    <lineage>
        <taxon>Bacteria</taxon>
        <taxon>Pseudomonadati</taxon>
        <taxon>Pseudomonadota</taxon>
        <taxon>Betaproteobacteria</taxon>
        <taxon>Burkholderiales</taxon>
        <taxon>Sphaerotilaceae</taxon>
        <taxon>Roseateles</taxon>
    </lineage>
</organism>
<evidence type="ECO:0000256" key="1">
    <source>
        <dbReference type="ARBA" id="ARBA00022490"/>
    </source>
</evidence>
<keyword evidence="4" id="KW-0143">Chaperone</keyword>
<evidence type="ECO:0000256" key="2">
    <source>
        <dbReference type="ARBA" id="ARBA00022833"/>
    </source>
</evidence>
<keyword evidence="1" id="KW-0963">Cytoplasm</keyword>
<reference evidence="6 7" key="1">
    <citation type="submission" date="2024-08" db="EMBL/GenBank/DDBJ databases">
        <authorList>
            <person name="Lu H."/>
        </authorList>
    </citation>
    <scope>NUCLEOTIDE SEQUENCE [LARGE SCALE GENOMIC DNA]</scope>
    <source>
        <strain evidence="6 7">BYS180W</strain>
    </source>
</reference>
<accession>A0ABW7FZJ8</accession>
<dbReference type="InterPro" id="IPR023212">
    <property type="entry name" value="Hsp33_helix_hairpin_bin_dom_sf"/>
</dbReference>
<comment type="caution">
    <text evidence="6">The sequence shown here is derived from an EMBL/GenBank/DDBJ whole genome shotgun (WGS) entry which is preliminary data.</text>
</comment>
<evidence type="ECO:0000256" key="5">
    <source>
        <dbReference type="ARBA" id="ARBA00023284"/>
    </source>
</evidence>
<dbReference type="InterPro" id="IPR016154">
    <property type="entry name" value="Heat_shock_Hsp33_C"/>
</dbReference>
<keyword evidence="3" id="KW-1015">Disulfide bond</keyword>
<protein>
    <submittedName>
        <fullName evidence="6">Hsp33 family molecular chaperone HslO</fullName>
    </submittedName>
</protein>